<feature type="transmembrane region" description="Helical" evidence="5">
    <location>
        <begin position="248"/>
        <end position="270"/>
    </location>
</feature>
<dbReference type="EMBL" id="NPIA01000006">
    <property type="protein sequence ID" value="OZM56370.1"/>
    <property type="molecule type" value="Genomic_DNA"/>
</dbReference>
<sequence length="494" mass="54481">MDLETLLSYSWGSMLPEFIILGTATLLTLIDLFMGDKTSRKPLAYLGLAGVIAAFIALTMQIGDPVSIILNETYRLDSFAIAFKLILLAGTGLVLLLAVNHNDRGEMDDHGEFYYLFLTALLGAMMMASSADMITLFIGLELVSLSSYVLVGIRKRNKNANEAAMKYILNGGIATAITLFGMSYIYGLTGYTNLFLIHDSLQYGMAVANQDILLIAIIITFIGLAFKIAAAPFHMWAPDVYQGAPTPVTAFLSVVSKTAGFIMLWRLVLIVIDVLDVEYQQYIENMLIILAGLTMVVGNTIALKQTNIKRMFAYSSIAHAGYLLVPFFAGVDTMVTLWFYLVVYLFMNIGAFTIIQIVSEKERTAEITAFGGLYKRAPLLASLMGLFLISLAGIPFTAGFMGKIWIIFGALSEELYILVAVMITTTVISYVYYFRVMMQMFFRTPFSEGKVSAPVTMLIVAFICAAGTLILGIMPGLGIDFFENNFYMIDLFVE</sequence>
<accession>A0A263BRN4</accession>
<dbReference type="InterPro" id="IPR010096">
    <property type="entry name" value="NADH-Q_OxRdtase_suN/2"/>
</dbReference>
<keyword evidence="5" id="KW-1278">Translocase</keyword>
<keyword evidence="3 5" id="KW-1133">Transmembrane helix</keyword>
<organism evidence="8 9">
    <name type="scientific">Lottiidibacillus patelloidae</name>
    <dbReference type="NCBI Taxonomy" id="2670334"/>
    <lineage>
        <taxon>Bacteria</taxon>
        <taxon>Bacillati</taxon>
        <taxon>Bacillota</taxon>
        <taxon>Bacilli</taxon>
        <taxon>Bacillales</taxon>
        <taxon>Bacillaceae</taxon>
        <taxon>Lottiidibacillus</taxon>
    </lineage>
</organism>
<feature type="transmembrane region" description="Helical" evidence="5">
    <location>
        <begin position="42"/>
        <end position="60"/>
    </location>
</feature>
<feature type="transmembrane region" description="Helical" evidence="5">
    <location>
        <begin position="212"/>
        <end position="236"/>
    </location>
</feature>
<comment type="subunit">
    <text evidence="5">NDH-1 is composed of 14 different subunits. Subunits NuoA, H, J, K, L, M, N constitute the membrane sector of the complex.</text>
</comment>
<dbReference type="RefSeq" id="WP_094925273.1">
    <property type="nucleotide sequence ID" value="NZ_NPIA01000006.1"/>
</dbReference>
<evidence type="ECO:0000313" key="8">
    <source>
        <dbReference type="EMBL" id="OZM56370.1"/>
    </source>
</evidence>
<feature type="transmembrane region" description="Helical" evidence="5">
    <location>
        <begin position="6"/>
        <end position="30"/>
    </location>
</feature>
<evidence type="ECO:0000259" key="7">
    <source>
        <dbReference type="Pfam" id="PF00361"/>
    </source>
</evidence>
<proteinExistence type="inferred from homology"/>
<reference evidence="9" key="1">
    <citation type="submission" date="2017-08" db="EMBL/GenBank/DDBJ databases">
        <authorList>
            <person name="Huang Z."/>
        </authorList>
    </citation>
    <scope>NUCLEOTIDE SEQUENCE [LARGE SCALE GENOMIC DNA]</scope>
    <source>
        <strain evidence="9">SA5d-4</strain>
    </source>
</reference>
<feature type="domain" description="NADH:quinone oxidoreductase/Mrp antiporter transmembrane" evidence="7">
    <location>
        <begin position="130"/>
        <end position="429"/>
    </location>
</feature>
<dbReference type="GO" id="GO:0008137">
    <property type="term" value="F:NADH dehydrogenase (ubiquinone) activity"/>
    <property type="evidence" value="ECO:0007669"/>
    <property type="project" value="InterPro"/>
</dbReference>
<evidence type="ECO:0000256" key="2">
    <source>
        <dbReference type="ARBA" id="ARBA00022692"/>
    </source>
</evidence>
<evidence type="ECO:0000256" key="5">
    <source>
        <dbReference type="HAMAP-Rule" id="MF_00445"/>
    </source>
</evidence>
<feature type="transmembrane region" description="Helical" evidence="5">
    <location>
        <begin position="312"/>
        <end position="331"/>
    </location>
</feature>
<feature type="transmembrane region" description="Helical" evidence="5">
    <location>
        <begin position="415"/>
        <end position="434"/>
    </location>
</feature>
<gene>
    <name evidence="5" type="primary">nuoN</name>
    <name evidence="8" type="ORF">CIB95_11380</name>
</gene>
<feature type="transmembrane region" description="Helical" evidence="5">
    <location>
        <begin position="282"/>
        <end position="303"/>
    </location>
</feature>
<protein>
    <recommendedName>
        <fullName evidence="5">NADH-quinone oxidoreductase subunit N</fullName>
        <ecNumber evidence="5">7.1.1.-</ecNumber>
    </recommendedName>
    <alternativeName>
        <fullName evidence="5">NADH dehydrogenase I subunit N</fullName>
    </alternativeName>
    <alternativeName>
        <fullName evidence="5">NDH-1 subunit N</fullName>
    </alternativeName>
</protein>
<comment type="catalytic activity">
    <reaction evidence="5">
        <text>a quinone + NADH + 5 H(+)(in) = a quinol + NAD(+) + 4 H(+)(out)</text>
        <dbReference type="Rhea" id="RHEA:57888"/>
        <dbReference type="ChEBI" id="CHEBI:15378"/>
        <dbReference type="ChEBI" id="CHEBI:24646"/>
        <dbReference type="ChEBI" id="CHEBI:57540"/>
        <dbReference type="ChEBI" id="CHEBI:57945"/>
        <dbReference type="ChEBI" id="CHEBI:132124"/>
    </reaction>
</comment>
<evidence type="ECO:0000256" key="4">
    <source>
        <dbReference type="ARBA" id="ARBA00023136"/>
    </source>
</evidence>
<dbReference type="EC" id="7.1.1.-" evidence="5"/>
<dbReference type="HAMAP" id="MF_00445">
    <property type="entry name" value="NDH1_NuoN_1"/>
    <property type="match status" value="1"/>
</dbReference>
<dbReference type="Proteomes" id="UP000217083">
    <property type="component" value="Unassembled WGS sequence"/>
</dbReference>
<comment type="caution">
    <text evidence="8">The sequence shown here is derived from an EMBL/GenBank/DDBJ whole genome shotgun (WGS) entry which is preliminary data.</text>
</comment>
<dbReference type="GO" id="GO:0005886">
    <property type="term" value="C:plasma membrane"/>
    <property type="evidence" value="ECO:0007669"/>
    <property type="project" value="UniProtKB-SubCell"/>
</dbReference>
<name>A0A263BRN4_9BACI</name>
<dbReference type="InterPro" id="IPR001750">
    <property type="entry name" value="ND/Mrp_TM"/>
</dbReference>
<keyword evidence="5" id="KW-0874">Quinone</keyword>
<keyword evidence="5" id="KW-1003">Cell membrane</keyword>
<dbReference type="NCBIfam" id="TIGR01770">
    <property type="entry name" value="NDH_I_N"/>
    <property type="match status" value="1"/>
</dbReference>
<evidence type="ECO:0000256" key="3">
    <source>
        <dbReference type="ARBA" id="ARBA00022989"/>
    </source>
</evidence>
<keyword evidence="2 5" id="KW-0812">Transmembrane</keyword>
<dbReference type="AlphaFoldDB" id="A0A263BRN4"/>
<reference evidence="8 9" key="2">
    <citation type="submission" date="2017-09" db="EMBL/GenBank/DDBJ databases">
        <title>Bacillus patelloidae sp. nov., isolated from the intestinal tract of a marine limpet.</title>
        <authorList>
            <person name="Liu R."/>
            <person name="Dong C."/>
            <person name="Shao Z."/>
        </authorList>
    </citation>
    <scope>NUCLEOTIDE SEQUENCE [LARGE SCALE GENOMIC DNA]</scope>
    <source>
        <strain evidence="8 9">SA5d-4</strain>
    </source>
</reference>
<comment type="function">
    <text evidence="5">NDH-1 shuttles electrons from NADH, via FMN and iron-sulfur (Fe-S) centers, to quinones in the respiratory chain. The immediate electron acceptor for the enzyme in this species is believed to be a menaquinone. Couples the redox reaction to proton translocation (for every two electrons transferred, four hydrogen ions are translocated across the cytoplasmic membrane), and thus conserves the redox energy in a proton gradient.</text>
</comment>
<dbReference type="GO" id="GO:0048038">
    <property type="term" value="F:quinone binding"/>
    <property type="evidence" value="ECO:0007669"/>
    <property type="project" value="UniProtKB-KW"/>
</dbReference>
<feature type="transmembrane region" description="Helical" evidence="5">
    <location>
        <begin position="80"/>
        <end position="99"/>
    </location>
</feature>
<feature type="transmembrane region" description="Helical" evidence="5">
    <location>
        <begin position="165"/>
        <end position="186"/>
    </location>
</feature>
<feature type="transmembrane region" description="Helical" evidence="5">
    <location>
        <begin position="111"/>
        <end position="128"/>
    </location>
</feature>
<keyword evidence="9" id="KW-1185">Reference proteome</keyword>
<dbReference type="Pfam" id="PF00361">
    <property type="entry name" value="Proton_antipo_M"/>
    <property type="match status" value="1"/>
</dbReference>
<evidence type="ECO:0000256" key="1">
    <source>
        <dbReference type="ARBA" id="ARBA00004651"/>
    </source>
</evidence>
<feature type="transmembrane region" description="Helical" evidence="5">
    <location>
        <begin position="379"/>
        <end position="409"/>
    </location>
</feature>
<comment type="subcellular location">
    <subcellularLocation>
        <location evidence="1 5">Cell membrane</location>
        <topology evidence="1 5">Multi-pass membrane protein</topology>
    </subcellularLocation>
    <subcellularLocation>
        <location evidence="6">Membrane</location>
        <topology evidence="6">Multi-pass membrane protein</topology>
    </subcellularLocation>
</comment>
<dbReference type="NCBIfam" id="NF004446">
    <property type="entry name" value="PRK05777.2-4"/>
    <property type="match status" value="1"/>
</dbReference>
<evidence type="ECO:0000256" key="6">
    <source>
        <dbReference type="RuleBase" id="RU000320"/>
    </source>
</evidence>
<dbReference type="GO" id="GO:0042773">
    <property type="term" value="P:ATP synthesis coupled electron transport"/>
    <property type="evidence" value="ECO:0007669"/>
    <property type="project" value="InterPro"/>
</dbReference>
<feature type="transmembrane region" description="Helical" evidence="5">
    <location>
        <begin position="337"/>
        <end position="358"/>
    </location>
</feature>
<dbReference type="PANTHER" id="PTHR22773">
    <property type="entry name" value="NADH DEHYDROGENASE"/>
    <property type="match status" value="1"/>
</dbReference>
<feature type="transmembrane region" description="Helical" evidence="5">
    <location>
        <begin position="455"/>
        <end position="478"/>
    </location>
</feature>
<dbReference type="GO" id="GO:0050136">
    <property type="term" value="F:NADH dehydrogenase (quinone) (non-electrogenic) activity"/>
    <property type="evidence" value="ECO:0007669"/>
    <property type="project" value="UniProtKB-UniRule"/>
</dbReference>
<evidence type="ECO:0000313" key="9">
    <source>
        <dbReference type="Proteomes" id="UP000217083"/>
    </source>
</evidence>
<comment type="similarity">
    <text evidence="5">Belongs to the complex I subunit 2 family.</text>
</comment>
<keyword evidence="5" id="KW-0520">NAD</keyword>
<keyword evidence="5" id="KW-0813">Transport</keyword>
<feature type="transmembrane region" description="Helical" evidence="5">
    <location>
        <begin position="134"/>
        <end position="153"/>
    </location>
</feature>
<keyword evidence="4 5" id="KW-0472">Membrane</keyword>